<dbReference type="InterPro" id="IPR025291">
    <property type="entry name" value="DUF4153"/>
</dbReference>
<evidence type="ECO:0000313" key="3">
    <source>
        <dbReference type="Proteomes" id="UP000192360"/>
    </source>
</evidence>
<dbReference type="AlphaFoldDB" id="A0A1W1YPX7"/>
<accession>A0A1W1YPX7</accession>
<organism evidence="2 3">
    <name type="scientific">Cellulophaga tyrosinoxydans</name>
    <dbReference type="NCBI Taxonomy" id="504486"/>
    <lineage>
        <taxon>Bacteria</taxon>
        <taxon>Pseudomonadati</taxon>
        <taxon>Bacteroidota</taxon>
        <taxon>Flavobacteriia</taxon>
        <taxon>Flavobacteriales</taxon>
        <taxon>Flavobacteriaceae</taxon>
        <taxon>Cellulophaga</taxon>
    </lineage>
</organism>
<dbReference type="Proteomes" id="UP000192360">
    <property type="component" value="Unassembled WGS sequence"/>
</dbReference>
<feature type="transmembrane region" description="Helical" evidence="1">
    <location>
        <begin position="348"/>
        <end position="368"/>
    </location>
</feature>
<name>A0A1W1YPX7_9FLAO</name>
<reference evidence="2 3" key="1">
    <citation type="submission" date="2017-04" db="EMBL/GenBank/DDBJ databases">
        <authorList>
            <person name="Afonso C.L."/>
            <person name="Miller P.J."/>
            <person name="Scott M.A."/>
            <person name="Spackman E."/>
            <person name="Goraichik I."/>
            <person name="Dimitrov K.M."/>
            <person name="Suarez D.L."/>
            <person name="Swayne D.E."/>
        </authorList>
    </citation>
    <scope>NUCLEOTIDE SEQUENCE [LARGE SCALE GENOMIC DNA]</scope>
    <source>
        <strain evidence="2 3">DSM 21164</strain>
    </source>
</reference>
<keyword evidence="3" id="KW-1185">Reference proteome</keyword>
<feature type="transmembrane region" description="Helical" evidence="1">
    <location>
        <begin position="289"/>
        <end position="309"/>
    </location>
</feature>
<feature type="transmembrane region" description="Helical" evidence="1">
    <location>
        <begin position="20"/>
        <end position="38"/>
    </location>
</feature>
<dbReference type="STRING" id="504486.SAMN05660703_0701"/>
<feature type="transmembrane region" description="Helical" evidence="1">
    <location>
        <begin position="50"/>
        <end position="69"/>
    </location>
</feature>
<dbReference type="OrthoDB" id="9809196at2"/>
<dbReference type="Pfam" id="PF13687">
    <property type="entry name" value="DUF4153"/>
    <property type="match status" value="1"/>
</dbReference>
<keyword evidence="1" id="KW-0812">Transmembrane</keyword>
<feature type="transmembrane region" description="Helical" evidence="1">
    <location>
        <begin position="182"/>
        <end position="200"/>
    </location>
</feature>
<evidence type="ECO:0008006" key="4">
    <source>
        <dbReference type="Google" id="ProtNLM"/>
    </source>
</evidence>
<feature type="transmembrane region" description="Helical" evidence="1">
    <location>
        <begin position="109"/>
        <end position="131"/>
    </location>
</feature>
<gene>
    <name evidence="2" type="ORF">SAMN05660703_0701</name>
</gene>
<sequence>MNFPSISEITDKAQNAFKRFPLTLLWAIFGTFFCIYLIEYNSRDFFDVHSDIVLTLIVGISWLIGTQFFIEQLENPKKSQWIKLVVLALLGFLYWYFPKEQHYDDSPVYLFRFFLFLIAGHLFVLFAPFLLKWDKNAYWNYLKSIGTAIIRSLFFSGILYVGLILALAAIDALFDVSIKGKRYGQLFLFCLGIVNTWIYLSDFPKNILQNTTIYFQKALEVLVKYILIPLVILYLAILYAYSAKIVIQWELPKGWVSYLVIALSFLGYIIQVIINPIQKNLKSWTINKFYPWFYFLLIPLNVLLFVAILRRITDYGITENRYFVIAIAIWNVGILAYLLLSREKALKVIPISLFVITLLSSIGFWSAFKVSENSQVNQFNTLFTSVKNKNNTATEEELDRLKSILDYLEDRKKVSRLDGITRLNLEGFRDTIVDDYRNHGYLDQAKIWDSLAIKLDSTTMTKSDYTNEYYNLYSTWDKPHYNNISDYDQFAYLDLYAYNEHTITLDTLEIVLETNAKKLTINSKNSSAVLLEFPLASKLEALTKYDQNINKAPEKELILEAQSKAISARLIFIELSFNKNNDTIELNNVKAALFLKRN</sequence>
<evidence type="ECO:0000313" key="2">
    <source>
        <dbReference type="EMBL" id="SMC37778.1"/>
    </source>
</evidence>
<dbReference type="EMBL" id="FWXO01000001">
    <property type="protein sequence ID" value="SMC37778.1"/>
    <property type="molecule type" value="Genomic_DNA"/>
</dbReference>
<evidence type="ECO:0000256" key="1">
    <source>
        <dbReference type="SAM" id="Phobius"/>
    </source>
</evidence>
<feature type="transmembrane region" description="Helical" evidence="1">
    <location>
        <begin position="152"/>
        <end position="170"/>
    </location>
</feature>
<feature type="transmembrane region" description="Helical" evidence="1">
    <location>
        <begin position="221"/>
        <end position="243"/>
    </location>
</feature>
<proteinExistence type="predicted"/>
<feature type="transmembrane region" description="Helical" evidence="1">
    <location>
        <begin position="255"/>
        <end position="277"/>
    </location>
</feature>
<keyword evidence="1" id="KW-1133">Transmembrane helix</keyword>
<dbReference type="RefSeq" id="WP_084059987.1">
    <property type="nucleotide sequence ID" value="NZ_FWXO01000001.1"/>
</dbReference>
<keyword evidence="1" id="KW-0472">Membrane</keyword>
<feature type="transmembrane region" description="Helical" evidence="1">
    <location>
        <begin position="81"/>
        <end position="97"/>
    </location>
</feature>
<feature type="transmembrane region" description="Helical" evidence="1">
    <location>
        <begin position="321"/>
        <end position="341"/>
    </location>
</feature>
<protein>
    <recommendedName>
        <fullName evidence="4">DUF4153 domain-containing protein</fullName>
    </recommendedName>
</protein>